<evidence type="ECO:0000313" key="2">
    <source>
        <dbReference type="Proteomes" id="UP000815677"/>
    </source>
</evidence>
<name>A0ABQ0L6D6_MYCCL</name>
<dbReference type="Proteomes" id="UP000815677">
    <property type="component" value="Unassembled WGS sequence"/>
</dbReference>
<gene>
    <name evidence="1" type="ORF">MCHLO_04167</name>
</gene>
<dbReference type="EMBL" id="DF842693">
    <property type="protein sequence ID" value="GAT46666.1"/>
    <property type="molecule type" value="Genomic_DNA"/>
</dbReference>
<keyword evidence="2" id="KW-1185">Reference proteome</keyword>
<accession>A0ABQ0L6D6</accession>
<sequence>MTSEAPATVSLKEEDDEFPWKSSLQLVRFRDLSKAVAADYLKQKGITFSNIKQKSIVELKIKDAEAWKAYTRGEADAKKIDVRRRKIKDAEMD</sequence>
<organism evidence="1 2">
    <name type="scientific">Mycena chlorophos</name>
    <name type="common">Agaric fungus</name>
    <name type="synonym">Agaricus chlorophos</name>
    <dbReference type="NCBI Taxonomy" id="658473"/>
    <lineage>
        <taxon>Eukaryota</taxon>
        <taxon>Fungi</taxon>
        <taxon>Dikarya</taxon>
        <taxon>Basidiomycota</taxon>
        <taxon>Agaricomycotina</taxon>
        <taxon>Agaricomycetes</taxon>
        <taxon>Agaricomycetidae</taxon>
        <taxon>Agaricales</taxon>
        <taxon>Marasmiineae</taxon>
        <taxon>Mycenaceae</taxon>
        <taxon>Mycena</taxon>
    </lineage>
</organism>
<proteinExistence type="predicted"/>
<protein>
    <submittedName>
        <fullName evidence="1">Uncharacterized protein</fullName>
    </submittedName>
</protein>
<reference evidence="1" key="1">
    <citation type="submission" date="2014-09" db="EMBL/GenBank/DDBJ databases">
        <title>Genome sequence of the luminous mushroom Mycena chlorophos for searching fungal bioluminescence genes.</title>
        <authorList>
            <person name="Tanaka Y."/>
            <person name="Kasuga D."/>
            <person name="Oba Y."/>
            <person name="Hase S."/>
            <person name="Sato K."/>
            <person name="Oba Y."/>
            <person name="Sakakibara Y."/>
        </authorList>
    </citation>
    <scope>NUCLEOTIDE SEQUENCE</scope>
</reference>
<evidence type="ECO:0000313" key="1">
    <source>
        <dbReference type="EMBL" id="GAT46666.1"/>
    </source>
</evidence>